<name>A0A7S3Q6P1_9STRA</name>
<dbReference type="Pfam" id="PF14681">
    <property type="entry name" value="UPRTase"/>
    <property type="match status" value="1"/>
</dbReference>
<organism evidence="3">
    <name type="scientific">Chaetoceros debilis</name>
    <dbReference type="NCBI Taxonomy" id="122233"/>
    <lineage>
        <taxon>Eukaryota</taxon>
        <taxon>Sar</taxon>
        <taxon>Stramenopiles</taxon>
        <taxon>Ochrophyta</taxon>
        <taxon>Bacillariophyta</taxon>
        <taxon>Coscinodiscophyceae</taxon>
        <taxon>Chaetocerotophycidae</taxon>
        <taxon>Chaetocerotales</taxon>
        <taxon>Chaetocerotaceae</taxon>
        <taxon>Chaetoceros</taxon>
    </lineage>
</organism>
<protein>
    <recommendedName>
        <fullName evidence="2">Phosphoribosyltransferase domain-containing protein</fullName>
    </recommendedName>
</protein>
<evidence type="ECO:0000259" key="2">
    <source>
        <dbReference type="Pfam" id="PF14681"/>
    </source>
</evidence>
<gene>
    <name evidence="3" type="ORF">CDEB00056_LOCUS11930</name>
</gene>
<sequence>MCQTTTSITHPPSSSSTTCPNRSNLRVNANTNTNANANIYISQHPVIQHQISLLRSILSTSNPAHDNAHDVSSMVRQLTLHLGSQATLNMETRQDKFSMVVPADANGRNKNLVESVGTFLSHSICLVSIKDEIDEEDDDDDDVQNGNGGYQMCNTMKDLLPHAYIQAISVPTETEDGANTVSSSESSTATPCNVMDDNGNENVKDSAVFLCIPSIDEVERIGSVLDRLQEVGVHSIHIVSIIGSAEGLATLARNYPNIFMTVGCVRSCDPVNEDDIIVDRLAQLSMGGRTGNGNNKTLSKKGKAGKDRVRSGWIKVKKEEITCCSPLRKSEVH</sequence>
<feature type="domain" description="Phosphoribosyltransferase" evidence="2">
    <location>
        <begin position="148"/>
        <end position="266"/>
    </location>
</feature>
<dbReference type="InterPro" id="IPR029057">
    <property type="entry name" value="PRTase-like"/>
</dbReference>
<evidence type="ECO:0000256" key="1">
    <source>
        <dbReference type="SAM" id="MobiDB-lite"/>
    </source>
</evidence>
<accession>A0A7S3Q6P1</accession>
<dbReference type="Gene3D" id="3.40.50.2020">
    <property type="match status" value="1"/>
</dbReference>
<dbReference type="EMBL" id="HBIO01015455">
    <property type="protein sequence ID" value="CAE0467078.1"/>
    <property type="molecule type" value="Transcribed_RNA"/>
</dbReference>
<proteinExistence type="predicted"/>
<dbReference type="AlphaFoldDB" id="A0A7S3Q6P1"/>
<evidence type="ECO:0000313" key="3">
    <source>
        <dbReference type="EMBL" id="CAE0467078.1"/>
    </source>
</evidence>
<reference evidence="3" key="1">
    <citation type="submission" date="2021-01" db="EMBL/GenBank/DDBJ databases">
        <authorList>
            <person name="Corre E."/>
            <person name="Pelletier E."/>
            <person name="Niang G."/>
            <person name="Scheremetjew M."/>
            <person name="Finn R."/>
            <person name="Kale V."/>
            <person name="Holt S."/>
            <person name="Cochrane G."/>
            <person name="Meng A."/>
            <person name="Brown T."/>
            <person name="Cohen L."/>
        </authorList>
    </citation>
    <scope>NUCLEOTIDE SEQUENCE</scope>
    <source>
        <strain evidence="3">MM31A-1</strain>
    </source>
</reference>
<dbReference type="InterPro" id="IPR000836">
    <property type="entry name" value="PRTase_dom"/>
</dbReference>
<feature type="region of interest" description="Disordered" evidence="1">
    <location>
        <begin position="1"/>
        <end position="23"/>
    </location>
</feature>